<dbReference type="Pfam" id="PF00005">
    <property type="entry name" value="ABC_tran"/>
    <property type="match status" value="1"/>
</dbReference>
<accession>A0ABP7A7L6</accession>
<evidence type="ECO:0000259" key="8">
    <source>
        <dbReference type="PROSITE" id="PS50893"/>
    </source>
</evidence>
<dbReference type="InterPro" id="IPR027417">
    <property type="entry name" value="P-loop_NTPase"/>
</dbReference>
<comment type="caution">
    <text evidence="9">The sequence shown here is derived from an EMBL/GenBank/DDBJ whole genome shotgun (WGS) entry which is preliminary data.</text>
</comment>
<evidence type="ECO:0000313" key="10">
    <source>
        <dbReference type="Proteomes" id="UP001500630"/>
    </source>
</evidence>
<dbReference type="InterPro" id="IPR039421">
    <property type="entry name" value="Type_1_exporter"/>
</dbReference>
<evidence type="ECO:0000256" key="7">
    <source>
        <dbReference type="SAM" id="Phobius"/>
    </source>
</evidence>
<dbReference type="GO" id="GO:0005524">
    <property type="term" value="F:ATP binding"/>
    <property type="evidence" value="ECO:0007669"/>
    <property type="project" value="UniProtKB-KW"/>
</dbReference>
<keyword evidence="3" id="KW-0547">Nucleotide-binding</keyword>
<evidence type="ECO:0000256" key="2">
    <source>
        <dbReference type="ARBA" id="ARBA00022692"/>
    </source>
</evidence>
<feature type="transmembrane region" description="Helical" evidence="7">
    <location>
        <begin position="21"/>
        <end position="44"/>
    </location>
</feature>
<keyword evidence="5 7" id="KW-1133">Transmembrane helix</keyword>
<dbReference type="PROSITE" id="PS50893">
    <property type="entry name" value="ABC_TRANSPORTER_2"/>
    <property type="match status" value="1"/>
</dbReference>
<dbReference type="SMART" id="SM00382">
    <property type="entry name" value="AAA"/>
    <property type="match status" value="1"/>
</dbReference>
<keyword evidence="4 9" id="KW-0067">ATP-binding</keyword>
<comment type="subcellular location">
    <subcellularLocation>
        <location evidence="1">Cell membrane</location>
        <topology evidence="1">Multi-pass membrane protein</topology>
    </subcellularLocation>
</comment>
<dbReference type="InterPro" id="IPR003593">
    <property type="entry name" value="AAA+_ATPase"/>
</dbReference>
<dbReference type="PROSITE" id="PS00211">
    <property type="entry name" value="ABC_TRANSPORTER_1"/>
    <property type="match status" value="1"/>
</dbReference>
<keyword evidence="10" id="KW-1185">Reference proteome</keyword>
<evidence type="ECO:0000313" key="9">
    <source>
        <dbReference type="EMBL" id="GAA3626529.1"/>
    </source>
</evidence>
<evidence type="ECO:0000256" key="4">
    <source>
        <dbReference type="ARBA" id="ARBA00022840"/>
    </source>
</evidence>
<proteinExistence type="predicted"/>
<dbReference type="SUPFAM" id="SSF52540">
    <property type="entry name" value="P-loop containing nucleoside triphosphate hydrolases"/>
    <property type="match status" value="1"/>
</dbReference>
<evidence type="ECO:0000256" key="3">
    <source>
        <dbReference type="ARBA" id="ARBA00022741"/>
    </source>
</evidence>
<dbReference type="PANTHER" id="PTHR24221:SF646">
    <property type="entry name" value="HAEMOLYSIN SECRETION ATP-BINDING PROTEIN"/>
    <property type="match status" value="1"/>
</dbReference>
<dbReference type="Proteomes" id="UP001500630">
    <property type="component" value="Unassembled WGS sequence"/>
</dbReference>
<keyword evidence="2 7" id="KW-0812">Transmembrane</keyword>
<dbReference type="InterPro" id="IPR017871">
    <property type="entry name" value="ABC_transporter-like_CS"/>
</dbReference>
<reference evidence="10" key="1">
    <citation type="journal article" date="2019" name="Int. J. Syst. Evol. Microbiol.">
        <title>The Global Catalogue of Microorganisms (GCM) 10K type strain sequencing project: providing services to taxonomists for standard genome sequencing and annotation.</title>
        <authorList>
            <consortium name="The Broad Institute Genomics Platform"/>
            <consortium name="The Broad Institute Genome Sequencing Center for Infectious Disease"/>
            <person name="Wu L."/>
            <person name="Ma J."/>
        </authorList>
    </citation>
    <scope>NUCLEOTIDE SEQUENCE [LARGE SCALE GENOMIC DNA]</scope>
    <source>
        <strain evidence="10">JCM 17326</strain>
    </source>
</reference>
<dbReference type="InterPro" id="IPR003439">
    <property type="entry name" value="ABC_transporter-like_ATP-bd"/>
</dbReference>
<dbReference type="EMBL" id="BAABDQ010000086">
    <property type="protein sequence ID" value="GAA3626529.1"/>
    <property type="molecule type" value="Genomic_DNA"/>
</dbReference>
<dbReference type="SUPFAM" id="SSF90123">
    <property type="entry name" value="ABC transporter transmembrane region"/>
    <property type="match status" value="1"/>
</dbReference>
<protein>
    <submittedName>
        <fullName evidence="9">ABC transporter ATP-binding protein</fullName>
    </submittedName>
</protein>
<dbReference type="InterPro" id="IPR036640">
    <property type="entry name" value="ABC1_TM_sf"/>
</dbReference>
<dbReference type="Gene3D" id="1.20.1560.10">
    <property type="entry name" value="ABC transporter type 1, transmembrane domain"/>
    <property type="match status" value="1"/>
</dbReference>
<evidence type="ECO:0000256" key="1">
    <source>
        <dbReference type="ARBA" id="ARBA00004651"/>
    </source>
</evidence>
<organism evidence="9 10">
    <name type="scientific">Nonomuraea rosea</name>
    <dbReference type="NCBI Taxonomy" id="638574"/>
    <lineage>
        <taxon>Bacteria</taxon>
        <taxon>Bacillati</taxon>
        <taxon>Actinomycetota</taxon>
        <taxon>Actinomycetes</taxon>
        <taxon>Streptosporangiales</taxon>
        <taxon>Streptosporangiaceae</taxon>
        <taxon>Nonomuraea</taxon>
    </lineage>
</organism>
<dbReference type="PANTHER" id="PTHR24221">
    <property type="entry name" value="ATP-BINDING CASSETTE SUB-FAMILY B"/>
    <property type="match status" value="1"/>
</dbReference>
<sequence length="587" mass="63337">MRQLVAERSRLYALLPQAGPARLALILLLLGVSLAAAPLTALFASDVVDNLTAGTPVTAAAIAFATAMLARQATEVGARVVMGSAAKQIDGDVRAQVRELTLRPGGIAHLEDPAFHDLVAKASDQGASWRTRSAGTAAVGQLRLTARIAAAVAMAAVFAAHFPLTALALLVIALVVRTLVTRDWLLLQEEKDKRNPERRKVDYWAELALGADAAKEVRLFGLADWVSGRRLAAHHFWMADYWVLRRRILRGQWPAATLIAAGATLALAVPAMAALNDTLSVGELTSCLVAAWGLFSLAELNMEDVDIEYGKTAAAALGALARAVPERRPGIASEDRDTPLVRFENVSFTYPGLNRPVLDSLDLEIRPGERLAIVGVNGVGKTTLMKLLAGLYEPTTGTITADGTDLKELDPDSWRRRLTILFQDFLRYPLSARDNITLAAPQARLGDDRLLAILRRSGVDLDLDTQLWRTGTGGRDLSGGQWQKLALARVLYAVAAGRRLLILDEPTAHLDVRAEAEFHERVVAAAGEATVVLISHRLSTVRPADRIAVLDEGRVIEMGSHDTLMEAGGQYARLFRLQASRFAKAAS</sequence>
<evidence type="ECO:0000256" key="5">
    <source>
        <dbReference type="ARBA" id="ARBA00022989"/>
    </source>
</evidence>
<name>A0ABP7A7L6_9ACTN</name>
<dbReference type="CDD" id="cd03228">
    <property type="entry name" value="ABCC_MRP_Like"/>
    <property type="match status" value="1"/>
</dbReference>
<evidence type="ECO:0000256" key="6">
    <source>
        <dbReference type="ARBA" id="ARBA00023136"/>
    </source>
</evidence>
<feature type="domain" description="ABC transporter" evidence="8">
    <location>
        <begin position="341"/>
        <end position="577"/>
    </location>
</feature>
<feature type="transmembrane region" description="Helical" evidence="7">
    <location>
        <begin position="148"/>
        <end position="176"/>
    </location>
</feature>
<gene>
    <name evidence="9" type="ORF">GCM10022419_134980</name>
</gene>
<dbReference type="Gene3D" id="3.40.50.300">
    <property type="entry name" value="P-loop containing nucleotide triphosphate hydrolases"/>
    <property type="match status" value="1"/>
</dbReference>
<keyword evidence="6 7" id="KW-0472">Membrane</keyword>